<name>A0A1I4I3Z7_9RHOB</name>
<keyword evidence="3 4" id="KW-0546">Nucleotide metabolism</keyword>
<keyword evidence="6" id="KW-1185">Reference proteome</keyword>
<gene>
    <name evidence="5" type="ORF">SAMN04488004_12230</name>
</gene>
<dbReference type="Proteomes" id="UP000199550">
    <property type="component" value="Unassembled WGS sequence"/>
</dbReference>
<dbReference type="PIRSF" id="PIRSF006305">
    <property type="entry name" value="Maf"/>
    <property type="match status" value="1"/>
</dbReference>
<feature type="site" description="Important for substrate specificity" evidence="4">
    <location>
        <position position="155"/>
    </location>
</feature>
<sequence length="196" mass="20792">MTDKMQLILGSGSPRRLELLAQIGVVPDAVSPPDINEDVAKGELPRDYVKRIAAQKSAAIIAGPDEIVLVADTTVALGRRIMGKPVDAAEARAFLSLLSGRRHKVITAVVVKRGDKTWARDVQTTVMMKRLSQPEIDSYIASDDWRGKAGGYAIQGPAGAFIPWINGSFTGVVGLPLAETATLLASAGYPIYGVPA</sequence>
<dbReference type="Pfam" id="PF02545">
    <property type="entry name" value="Maf"/>
    <property type="match status" value="1"/>
</dbReference>
<feature type="active site" description="Proton acceptor" evidence="4">
    <location>
        <position position="72"/>
    </location>
</feature>
<comment type="catalytic activity">
    <reaction evidence="4">
        <text>dTTP + H2O = dTMP + diphosphate + H(+)</text>
        <dbReference type="Rhea" id="RHEA:28534"/>
        <dbReference type="ChEBI" id="CHEBI:15377"/>
        <dbReference type="ChEBI" id="CHEBI:15378"/>
        <dbReference type="ChEBI" id="CHEBI:33019"/>
        <dbReference type="ChEBI" id="CHEBI:37568"/>
        <dbReference type="ChEBI" id="CHEBI:63528"/>
        <dbReference type="EC" id="3.6.1.9"/>
    </reaction>
</comment>
<feature type="site" description="Important for substrate specificity" evidence="4">
    <location>
        <position position="15"/>
    </location>
</feature>
<dbReference type="STRING" id="195913.SAMN04488004_12230"/>
<comment type="function">
    <text evidence="4">Nucleoside triphosphate pyrophosphatase that hydrolyzes dTTP and UTP. May have a dual role in cell division arrest and in preventing the incorporation of modified nucleotides into cellular nucleic acids.</text>
</comment>
<comment type="caution">
    <text evidence="4">Lacks conserved residue(s) required for the propagation of feature annotation.</text>
</comment>
<evidence type="ECO:0000313" key="5">
    <source>
        <dbReference type="EMBL" id="SFL48827.1"/>
    </source>
</evidence>
<dbReference type="CDD" id="cd00555">
    <property type="entry name" value="Maf"/>
    <property type="match status" value="1"/>
</dbReference>
<dbReference type="AlphaFoldDB" id="A0A1I4I3Z7"/>
<evidence type="ECO:0000256" key="3">
    <source>
        <dbReference type="ARBA" id="ARBA00023080"/>
    </source>
</evidence>
<dbReference type="PANTHER" id="PTHR43213:SF5">
    <property type="entry name" value="BIFUNCTIONAL DTTP_UTP PYROPHOSPHATASE_METHYLTRANSFERASE PROTEIN-RELATED"/>
    <property type="match status" value="1"/>
</dbReference>
<comment type="cofactor">
    <cofactor evidence="1 4">
        <name>a divalent metal cation</name>
        <dbReference type="ChEBI" id="CHEBI:60240"/>
    </cofactor>
</comment>
<dbReference type="GO" id="GO:0005737">
    <property type="term" value="C:cytoplasm"/>
    <property type="evidence" value="ECO:0007669"/>
    <property type="project" value="UniProtKB-SubCell"/>
</dbReference>
<dbReference type="HAMAP" id="MF_00528">
    <property type="entry name" value="Maf"/>
    <property type="match status" value="1"/>
</dbReference>
<dbReference type="PANTHER" id="PTHR43213">
    <property type="entry name" value="BIFUNCTIONAL DTTP/UTP PYROPHOSPHATASE/METHYLTRANSFERASE PROTEIN-RELATED"/>
    <property type="match status" value="1"/>
</dbReference>
<dbReference type="InterPro" id="IPR029001">
    <property type="entry name" value="ITPase-like_fam"/>
</dbReference>
<keyword evidence="4" id="KW-0963">Cytoplasm</keyword>
<dbReference type="EC" id="3.6.1.9" evidence="4"/>
<protein>
    <recommendedName>
        <fullName evidence="4">dTTP/UTP pyrophosphatase</fullName>
        <shortName evidence="4">dTTPase/UTPase</shortName>
        <ecNumber evidence="4">3.6.1.9</ecNumber>
    </recommendedName>
    <alternativeName>
        <fullName evidence="4">Nucleoside triphosphate pyrophosphatase</fullName>
    </alternativeName>
    <alternativeName>
        <fullName evidence="4">Nucleotide pyrophosphatase</fullName>
        <shortName evidence="4">Nucleotide PPase</shortName>
    </alternativeName>
</protein>
<feature type="site" description="Important for substrate specificity" evidence="4">
    <location>
        <position position="73"/>
    </location>
</feature>
<accession>A0A1I4I3Z7</accession>
<evidence type="ECO:0000313" key="6">
    <source>
        <dbReference type="Proteomes" id="UP000199550"/>
    </source>
</evidence>
<reference evidence="5 6" key="1">
    <citation type="submission" date="2016-10" db="EMBL/GenBank/DDBJ databases">
        <authorList>
            <person name="de Groot N.N."/>
        </authorList>
    </citation>
    <scope>NUCLEOTIDE SEQUENCE [LARGE SCALE GENOMIC DNA]</scope>
    <source>
        <strain evidence="5 6">DSM 16199</strain>
    </source>
</reference>
<dbReference type="GO" id="GO:0009117">
    <property type="term" value="P:nucleotide metabolic process"/>
    <property type="evidence" value="ECO:0007669"/>
    <property type="project" value="UniProtKB-KW"/>
</dbReference>
<dbReference type="Gene3D" id="3.90.950.10">
    <property type="match status" value="1"/>
</dbReference>
<keyword evidence="2 4" id="KW-0378">Hydrolase</keyword>
<dbReference type="NCBIfam" id="TIGR00172">
    <property type="entry name" value="maf"/>
    <property type="match status" value="1"/>
</dbReference>
<evidence type="ECO:0000256" key="4">
    <source>
        <dbReference type="HAMAP-Rule" id="MF_00528"/>
    </source>
</evidence>
<comment type="subcellular location">
    <subcellularLocation>
        <location evidence="4">Cytoplasm</location>
    </subcellularLocation>
</comment>
<dbReference type="SUPFAM" id="SSF52972">
    <property type="entry name" value="ITPase-like"/>
    <property type="match status" value="1"/>
</dbReference>
<dbReference type="EMBL" id="FOTF01000022">
    <property type="protein sequence ID" value="SFL48827.1"/>
    <property type="molecule type" value="Genomic_DNA"/>
</dbReference>
<dbReference type="InterPro" id="IPR003697">
    <property type="entry name" value="Maf-like"/>
</dbReference>
<organism evidence="5 6">
    <name type="scientific">Loktanella salsilacus</name>
    <dbReference type="NCBI Taxonomy" id="195913"/>
    <lineage>
        <taxon>Bacteria</taxon>
        <taxon>Pseudomonadati</taxon>
        <taxon>Pseudomonadota</taxon>
        <taxon>Alphaproteobacteria</taxon>
        <taxon>Rhodobacterales</taxon>
        <taxon>Roseobacteraceae</taxon>
        <taxon>Loktanella</taxon>
    </lineage>
</organism>
<dbReference type="GO" id="GO:0036218">
    <property type="term" value="F:dTTP diphosphatase activity"/>
    <property type="evidence" value="ECO:0007669"/>
    <property type="project" value="RHEA"/>
</dbReference>
<evidence type="ECO:0000256" key="1">
    <source>
        <dbReference type="ARBA" id="ARBA00001968"/>
    </source>
</evidence>
<evidence type="ECO:0000256" key="2">
    <source>
        <dbReference type="ARBA" id="ARBA00022801"/>
    </source>
</evidence>
<comment type="similarity">
    <text evidence="4">Belongs to the Maf family. YhdE subfamily.</text>
</comment>
<dbReference type="GO" id="GO:0036221">
    <property type="term" value="F:UTP diphosphatase activity"/>
    <property type="evidence" value="ECO:0007669"/>
    <property type="project" value="RHEA"/>
</dbReference>
<comment type="catalytic activity">
    <reaction evidence="4">
        <text>UTP + H2O = UMP + diphosphate + H(+)</text>
        <dbReference type="Rhea" id="RHEA:29395"/>
        <dbReference type="ChEBI" id="CHEBI:15377"/>
        <dbReference type="ChEBI" id="CHEBI:15378"/>
        <dbReference type="ChEBI" id="CHEBI:33019"/>
        <dbReference type="ChEBI" id="CHEBI:46398"/>
        <dbReference type="ChEBI" id="CHEBI:57865"/>
        <dbReference type="EC" id="3.6.1.9"/>
    </reaction>
</comment>
<proteinExistence type="inferred from homology"/>